<dbReference type="Pfam" id="PF01230">
    <property type="entry name" value="HIT"/>
    <property type="match status" value="1"/>
</dbReference>
<organism evidence="4 5">
    <name type="scientific">Niallia circulans</name>
    <name type="common">Bacillus circulans</name>
    <dbReference type="NCBI Taxonomy" id="1397"/>
    <lineage>
        <taxon>Bacteria</taxon>
        <taxon>Bacillati</taxon>
        <taxon>Bacillota</taxon>
        <taxon>Bacilli</taxon>
        <taxon>Bacillales</taxon>
        <taxon>Bacillaceae</taxon>
        <taxon>Niallia</taxon>
    </lineage>
</organism>
<feature type="short sequence motif" description="Histidine triad motif" evidence="2">
    <location>
        <begin position="94"/>
        <end position="98"/>
    </location>
</feature>
<dbReference type="PRINTS" id="PR00332">
    <property type="entry name" value="HISTRIAD"/>
</dbReference>
<evidence type="ECO:0000313" key="4">
    <source>
        <dbReference type="EMBL" id="KLV25996.1"/>
    </source>
</evidence>
<dbReference type="RefSeq" id="WP_047942594.1">
    <property type="nucleotide sequence ID" value="NZ_CP053989.1"/>
</dbReference>
<dbReference type="AlphaFoldDB" id="A0A0J1IJ68"/>
<dbReference type="GO" id="GO:0009117">
    <property type="term" value="P:nucleotide metabolic process"/>
    <property type="evidence" value="ECO:0007669"/>
    <property type="project" value="TreeGrafter"/>
</dbReference>
<gene>
    <name evidence="4" type="ORF">ABW02_12985</name>
</gene>
<dbReference type="PANTHER" id="PTHR46648:SF1">
    <property type="entry name" value="ADENOSINE 5'-MONOPHOSPHORAMIDASE HNT1"/>
    <property type="match status" value="1"/>
</dbReference>
<dbReference type="EMBL" id="LDPH01000011">
    <property type="protein sequence ID" value="KLV25996.1"/>
    <property type="molecule type" value="Genomic_DNA"/>
</dbReference>
<feature type="active site" description="Tele-AMP-histidine intermediate" evidence="1">
    <location>
        <position position="98"/>
    </location>
</feature>
<accession>A0A0J1IJ68</accession>
<dbReference type="Proteomes" id="UP000036045">
    <property type="component" value="Unassembled WGS sequence"/>
</dbReference>
<evidence type="ECO:0000313" key="5">
    <source>
        <dbReference type="Proteomes" id="UP000036045"/>
    </source>
</evidence>
<evidence type="ECO:0000256" key="2">
    <source>
        <dbReference type="PROSITE-ProRule" id="PRU00464"/>
    </source>
</evidence>
<dbReference type="InterPro" id="IPR011146">
    <property type="entry name" value="HIT-like"/>
</dbReference>
<dbReference type="InterPro" id="IPR036265">
    <property type="entry name" value="HIT-like_sf"/>
</dbReference>
<dbReference type="GeneID" id="56351708"/>
<sequence length="140" mass="16171">MDCIGCKLANKNEPVYVVYEDDYVCCFLDHLPFNEGHTLILPKKHFYEVEELDESTSKSIMEASILLSKVIKELYHPDGITICQNGGVFNELTHYHMHIVPRYENQSFSTFYSDDESANMGITERLKETQEKMVGIINKL</sequence>
<dbReference type="PATRIC" id="fig|1397.4.peg.711"/>
<dbReference type="GO" id="GO:0016787">
    <property type="term" value="F:hydrolase activity"/>
    <property type="evidence" value="ECO:0007669"/>
    <property type="project" value="UniProtKB-KW"/>
</dbReference>
<comment type="caution">
    <text evidence="4">The sequence shown here is derived from an EMBL/GenBank/DDBJ whole genome shotgun (WGS) entry which is preliminary data.</text>
</comment>
<evidence type="ECO:0000256" key="1">
    <source>
        <dbReference type="PIRSR" id="PIRSR601310-1"/>
    </source>
</evidence>
<reference evidence="4 5" key="1">
    <citation type="submission" date="2015-05" db="EMBL/GenBank/DDBJ databases">
        <title>Whole genome sequence and identification of bacterial endophytes from Costus igneus.</title>
        <authorList>
            <person name="Lee Y.P."/>
            <person name="Gan H.M."/>
            <person name="Eng W."/>
            <person name="Wheatley M.S."/>
            <person name="Caraballo A."/>
            <person name="Polter S."/>
            <person name="Savka M.A."/>
            <person name="Hudson A.O."/>
        </authorList>
    </citation>
    <scope>NUCLEOTIDE SEQUENCE [LARGE SCALE GENOMIC DNA]</scope>
    <source>
        <strain evidence="4 5">RIT379</strain>
    </source>
</reference>
<dbReference type="InterPro" id="IPR001310">
    <property type="entry name" value="Histidine_triad_HIT"/>
</dbReference>
<name>A0A0J1IJ68_NIACI</name>
<dbReference type="PROSITE" id="PS51084">
    <property type="entry name" value="HIT_2"/>
    <property type="match status" value="1"/>
</dbReference>
<dbReference type="PANTHER" id="PTHR46648">
    <property type="entry name" value="HIT FAMILY PROTEIN 1"/>
    <property type="match status" value="1"/>
</dbReference>
<feature type="domain" description="HIT" evidence="3">
    <location>
        <begin position="4"/>
        <end position="109"/>
    </location>
</feature>
<dbReference type="Gene3D" id="3.30.428.10">
    <property type="entry name" value="HIT-like"/>
    <property type="match status" value="1"/>
</dbReference>
<evidence type="ECO:0000259" key="3">
    <source>
        <dbReference type="PROSITE" id="PS51084"/>
    </source>
</evidence>
<dbReference type="OrthoDB" id="9784774at2"/>
<proteinExistence type="predicted"/>
<protein>
    <submittedName>
        <fullName evidence="4">HIT family hydrolase</fullName>
    </submittedName>
</protein>
<keyword evidence="4" id="KW-0378">Hydrolase</keyword>
<keyword evidence="5" id="KW-1185">Reference proteome</keyword>
<dbReference type="SUPFAM" id="SSF54197">
    <property type="entry name" value="HIT-like"/>
    <property type="match status" value="1"/>
</dbReference>